<dbReference type="Proteomes" id="UP000609879">
    <property type="component" value="Unassembled WGS sequence"/>
</dbReference>
<dbReference type="CDD" id="cd17535">
    <property type="entry name" value="REC_NarL-like"/>
    <property type="match status" value="1"/>
</dbReference>
<feature type="modified residue" description="4-aspartylphosphate" evidence="2">
    <location>
        <position position="70"/>
    </location>
</feature>
<dbReference type="EMBL" id="BOMI01000114">
    <property type="protein sequence ID" value="GID76986.1"/>
    <property type="molecule type" value="Genomic_DNA"/>
</dbReference>
<reference evidence="4 5" key="1">
    <citation type="submission" date="2021-01" db="EMBL/GenBank/DDBJ databases">
        <title>Whole genome shotgun sequence of Actinoplanes deccanensis NBRC 13994.</title>
        <authorList>
            <person name="Komaki H."/>
            <person name="Tamura T."/>
        </authorList>
    </citation>
    <scope>NUCLEOTIDE SEQUENCE [LARGE SCALE GENOMIC DNA]</scope>
    <source>
        <strain evidence="4 5">NBRC 13994</strain>
    </source>
</reference>
<evidence type="ECO:0000256" key="2">
    <source>
        <dbReference type="PROSITE-ProRule" id="PRU00169"/>
    </source>
</evidence>
<dbReference type="Gene3D" id="3.40.50.2300">
    <property type="match status" value="1"/>
</dbReference>
<dbReference type="SMART" id="SM00448">
    <property type="entry name" value="REC"/>
    <property type="match status" value="1"/>
</dbReference>
<comment type="caution">
    <text evidence="4">The sequence shown here is derived from an EMBL/GenBank/DDBJ whole genome shotgun (WGS) entry which is preliminary data.</text>
</comment>
<accession>A0ABQ3YAG3</accession>
<dbReference type="PROSITE" id="PS50110">
    <property type="entry name" value="RESPONSE_REGULATORY"/>
    <property type="match status" value="1"/>
</dbReference>
<keyword evidence="5" id="KW-1185">Reference proteome</keyword>
<gene>
    <name evidence="4" type="ORF">Ade02nite_56270</name>
</gene>
<keyword evidence="2" id="KW-0597">Phosphoprotein</keyword>
<organism evidence="4 5">
    <name type="scientific">Paractinoplanes deccanensis</name>
    <dbReference type="NCBI Taxonomy" id="113561"/>
    <lineage>
        <taxon>Bacteria</taxon>
        <taxon>Bacillati</taxon>
        <taxon>Actinomycetota</taxon>
        <taxon>Actinomycetes</taxon>
        <taxon>Micromonosporales</taxon>
        <taxon>Micromonosporaceae</taxon>
        <taxon>Paractinoplanes</taxon>
    </lineage>
</organism>
<keyword evidence="1" id="KW-0238">DNA-binding</keyword>
<dbReference type="Pfam" id="PF00072">
    <property type="entry name" value="Response_reg"/>
    <property type="match status" value="1"/>
</dbReference>
<name>A0ABQ3YAG3_9ACTN</name>
<dbReference type="PANTHER" id="PTHR43214">
    <property type="entry name" value="TWO-COMPONENT RESPONSE REGULATOR"/>
    <property type="match status" value="1"/>
</dbReference>
<dbReference type="InterPro" id="IPR058245">
    <property type="entry name" value="NreC/VraR/RcsB-like_REC"/>
</dbReference>
<protein>
    <recommendedName>
        <fullName evidence="3">Response regulatory domain-containing protein</fullName>
    </recommendedName>
</protein>
<sequence>MRTAQGWAGIGTVAVETIRTLIVDDDAAFREGLRALLETADDIEVAGDTADGEQALVVAPRVRPDVVLLDLTLPGMGGTAATERLLLATPGARVLLMALAEDDEPVFEALRAGARGYVLKGAGRAEVLRAVRAVAAGEIVAPAL</sequence>
<dbReference type="InterPro" id="IPR011006">
    <property type="entry name" value="CheY-like_superfamily"/>
</dbReference>
<dbReference type="InterPro" id="IPR001789">
    <property type="entry name" value="Sig_transdc_resp-reg_receiver"/>
</dbReference>
<evidence type="ECO:0000256" key="1">
    <source>
        <dbReference type="ARBA" id="ARBA00023125"/>
    </source>
</evidence>
<proteinExistence type="predicted"/>
<evidence type="ECO:0000259" key="3">
    <source>
        <dbReference type="PROSITE" id="PS50110"/>
    </source>
</evidence>
<dbReference type="RefSeq" id="WP_239169111.1">
    <property type="nucleotide sequence ID" value="NZ_BAAABO010000020.1"/>
</dbReference>
<evidence type="ECO:0000313" key="5">
    <source>
        <dbReference type="Proteomes" id="UP000609879"/>
    </source>
</evidence>
<feature type="domain" description="Response regulatory" evidence="3">
    <location>
        <begin position="19"/>
        <end position="135"/>
    </location>
</feature>
<evidence type="ECO:0000313" key="4">
    <source>
        <dbReference type="EMBL" id="GID76986.1"/>
    </source>
</evidence>
<dbReference type="InterPro" id="IPR039420">
    <property type="entry name" value="WalR-like"/>
</dbReference>
<dbReference type="SUPFAM" id="SSF52172">
    <property type="entry name" value="CheY-like"/>
    <property type="match status" value="1"/>
</dbReference>